<dbReference type="InterPro" id="IPR014748">
    <property type="entry name" value="Enoyl-CoA_hydra_C"/>
</dbReference>
<keyword evidence="2" id="KW-0456">Lyase</keyword>
<dbReference type="PANTHER" id="PTHR43684">
    <property type="match status" value="1"/>
</dbReference>
<evidence type="ECO:0000313" key="2">
    <source>
        <dbReference type="EMBL" id="KUG03997.1"/>
    </source>
</evidence>
<dbReference type="InterPro" id="IPR029045">
    <property type="entry name" value="ClpP/crotonase-like_dom_sf"/>
</dbReference>
<sequence>MNYEQIKYEIQERVLTITINRPDRLNAFTRFMRDEIIDALDHAEADDNIRAIIVTGEGRGFCAGMDLQEGGATFNYNEVSQDEHRDGGGVLALRIYNLKKPIIAAINGPAVGVGLTMTLPMDIRIASTTAKMGIVFARRGIVIDACSSWFLPRVIGVGNALEWALTGKVFSAQEALSCGLVSKVVEPEDVVPTARAIALEISRNVAPVSAALTRQLIWSMVGADHPMAAHRVESKCFHYLGQRADAKEGISAFLEKRLPDFTMSPQKDMPDFYPWSPEPDFK</sequence>
<comment type="caution">
    <text evidence="2">The sequence shown here is derived from an EMBL/GenBank/DDBJ whole genome shotgun (WGS) entry which is preliminary data.</text>
</comment>
<accession>A0A0W8E6F2</accession>
<dbReference type="InterPro" id="IPR001753">
    <property type="entry name" value="Enoyl-CoA_hydra/iso"/>
</dbReference>
<organism evidence="2">
    <name type="scientific">hydrocarbon metagenome</name>
    <dbReference type="NCBI Taxonomy" id="938273"/>
    <lineage>
        <taxon>unclassified sequences</taxon>
        <taxon>metagenomes</taxon>
        <taxon>ecological metagenomes</taxon>
    </lineage>
</organism>
<gene>
    <name evidence="2" type="ORF">ASZ90_018586</name>
</gene>
<dbReference type="Pfam" id="PF00378">
    <property type="entry name" value="ECH_1"/>
    <property type="match status" value="1"/>
</dbReference>
<dbReference type="NCBIfam" id="NF006109">
    <property type="entry name" value="PRK08260.1"/>
    <property type="match status" value="1"/>
</dbReference>
<dbReference type="SUPFAM" id="SSF52096">
    <property type="entry name" value="ClpP/crotonase"/>
    <property type="match status" value="1"/>
</dbReference>
<dbReference type="GO" id="GO:0004300">
    <property type="term" value="F:enoyl-CoA hydratase activity"/>
    <property type="evidence" value="ECO:0007669"/>
    <property type="project" value="UniProtKB-EC"/>
</dbReference>
<dbReference type="CDD" id="cd06558">
    <property type="entry name" value="crotonase-like"/>
    <property type="match status" value="1"/>
</dbReference>
<dbReference type="AlphaFoldDB" id="A0A0W8E6F2"/>
<comment type="similarity">
    <text evidence="1">Belongs to the enoyl-CoA hydratase/isomerase family.</text>
</comment>
<dbReference type="Gene3D" id="1.10.12.10">
    <property type="entry name" value="Lyase 2-enoyl-coa Hydratase, Chain A, domain 2"/>
    <property type="match status" value="1"/>
</dbReference>
<dbReference type="EMBL" id="LNQE01001862">
    <property type="protein sequence ID" value="KUG03997.1"/>
    <property type="molecule type" value="Genomic_DNA"/>
</dbReference>
<dbReference type="PANTHER" id="PTHR43684:SF4">
    <property type="entry name" value="ENOYL-COA HYDRATASE_ISOMERASE FAMILY PROTEIN (AFU_ORTHOLOGUE AFUA_1G01890)"/>
    <property type="match status" value="1"/>
</dbReference>
<name>A0A0W8E6F2_9ZZZZ</name>
<evidence type="ECO:0000256" key="1">
    <source>
        <dbReference type="ARBA" id="ARBA00005254"/>
    </source>
</evidence>
<proteinExistence type="inferred from homology"/>
<dbReference type="EC" id="4.2.1.17" evidence="2"/>
<protein>
    <submittedName>
        <fullName evidence="2">Enoyl-coa hydratase</fullName>
        <ecNumber evidence="2">4.2.1.17</ecNumber>
    </submittedName>
</protein>
<dbReference type="Gene3D" id="3.90.226.10">
    <property type="entry name" value="2-enoyl-CoA Hydratase, Chain A, domain 1"/>
    <property type="match status" value="1"/>
</dbReference>
<dbReference type="InterPro" id="IPR051053">
    <property type="entry name" value="ECH/Chromodomain_protein"/>
</dbReference>
<reference evidence="2" key="1">
    <citation type="journal article" date="2015" name="Proc. Natl. Acad. Sci. U.S.A.">
        <title>Networks of energetic and metabolic interactions define dynamics in microbial communities.</title>
        <authorList>
            <person name="Embree M."/>
            <person name="Liu J.K."/>
            <person name="Al-Bassam M.M."/>
            <person name="Zengler K."/>
        </authorList>
    </citation>
    <scope>NUCLEOTIDE SEQUENCE</scope>
</reference>